<dbReference type="Proteomes" id="UP001241377">
    <property type="component" value="Unassembled WGS sequence"/>
</dbReference>
<sequence length="652" mass="70696">MQTIGGLAPLWPIPPATRMDLTPQLLSSLLGYASIACWVIAQAPQIVENYFQQSCDGLALPFLLNWLCGDITNVIGCMLTDQKEFQTLLATYFCLVDLLLTGQYAYYTRLRARKRHALHHTEGGAEIEYETVPGLATGNGSGFIGTASTSHPTSPVISGTGLGDSERSPLLRATIPSIHSAALDVARAAERIERRRSQSARRKQDRYADTRSTSDHHQHPQVYIPPHPQHHEQQPSVPSSLWTATASTKSSGYLSAPDRESRRGRARGRESSSSAAAAVVGALDVDPEAGVLASTLSATGYDAHGRSISTSPRAKFKRTLPGTSSSPSSKLKRTTSTTGDKRQRAAGVVFMSVFLLAGIGRTGWKMSESASPARDQTGDKGIVIVPRRVEGMWESTTDNAFHIFPTIPDQQQHHDRPSEIVHFVSRSDHTAIPSGDAGAWIFNEAGRKGDPSSNNGHYQRVIGRASAWICTTLYLTSRLPQIWKNVRIDSPPGRENDNYTRKSVEGLSILLFVFAFMGNATYVGSIMLNPGAGDGEDHGGSEEERAYYLLEALPYRPPLAALGSEHPVSRTESENRSFTSLGPVDEESQLLLKDDFAGSASYNDAAGYDNGLSYADDSRTPTQGSNTKVFPDAQKVLVEESQGEVKASSVVH</sequence>
<name>A0ACC2WHD6_9TREE</name>
<protein>
    <submittedName>
        <fullName evidence="1">Uncharacterized protein</fullName>
    </submittedName>
</protein>
<comment type="caution">
    <text evidence="1">The sequence shown here is derived from an EMBL/GenBank/DDBJ whole genome shotgun (WGS) entry which is preliminary data.</text>
</comment>
<keyword evidence="2" id="KW-1185">Reference proteome</keyword>
<dbReference type="EMBL" id="JASBWR010000012">
    <property type="protein sequence ID" value="KAJ9110491.1"/>
    <property type="molecule type" value="Genomic_DNA"/>
</dbReference>
<reference evidence="1" key="1">
    <citation type="submission" date="2023-04" db="EMBL/GenBank/DDBJ databases">
        <title>Draft Genome sequencing of Naganishia species isolated from polar environments using Oxford Nanopore Technology.</title>
        <authorList>
            <person name="Leo P."/>
            <person name="Venkateswaran K."/>
        </authorList>
    </citation>
    <scope>NUCLEOTIDE SEQUENCE</scope>
    <source>
        <strain evidence="1">MNA-CCFEE 5261</strain>
    </source>
</reference>
<organism evidence="1 2">
    <name type="scientific">Naganishia cerealis</name>
    <dbReference type="NCBI Taxonomy" id="610337"/>
    <lineage>
        <taxon>Eukaryota</taxon>
        <taxon>Fungi</taxon>
        <taxon>Dikarya</taxon>
        <taxon>Basidiomycota</taxon>
        <taxon>Agaricomycotina</taxon>
        <taxon>Tremellomycetes</taxon>
        <taxon>Filobasidiales</taxon>
        <taxon>Filobasidiaceae</taxon>
        <taxon>Naganishia</taxon>
    </lineage>
</organism>
<gene>
    <name evidence="1" type="ORF">QFC19_001617</name>
</gene>
<accession>A0ACC2WHD6</accession>
<evidence type="ECO:0000313" key="2">
    <source>
        <dbReference type="Proteomes" id="UP001241377"/>
    </source>
</evidence>
<evidence type="ECO:0000313" key="1">
    <source>
        <dbReference type="EMBL" id="KAJ9110491.1"/>
    </source>
</evidence>
<proteinExistence type="predicted"/>